<evidence type="ECO:0000313" key="1">
    <source>
        <dbReference type="EMBL" id="ART30791.1"/>
    </source>
</evidence>
<dbReference type="AlphaFoldDB" id="A0A1Y0B096"/>
<proteinExistence type="predicted"/>
<gene>
    <name evidence="1" type="ORF">AEK19_MT0535</name>
</gene>
<reference evidence="1" key="1">
    <citation type="submission" date="2017-03" db="EMBL/GenBank/DDBJ databases">
        <title>The mitochondrial genome of the carnivorous plant Utricularia reniformis (Lentibulariaceae): structure, comparative analysis and evolutionary landmarks.</title>
        <authorList>
            <person name="Silva S.R."/>
            <person name="Alvarenga D.O."/>
            <person name="Michael T.P."/>
            <person name="Miranda V.F.O."/>
            <person name="Varani A.M."/>
        </authorList>
    </citation>
    <scope>NUCLEOTIDE SEQUENCE</scope>
</reference>
<geneLocation type="mitochondrion" evidence="1"/>
<accession>A0A1Y0B096</accession>
<protein>
    <submittedName>
        <fullName evidence="1">Uncharacterized protein</fullName>
    </submittedName>
</protein>
<keyword evidence="1" id="KW-0496">Mitochondrion</keyword>
<name>A0A1Y0B096_9LAMI</name>
<sequence>MNPSLMSYADLRPSSPFFFAAVCFLFLKSHQIQFIFLLPSVLEHRKYALRPLSTS</sequence>
<dbReference type="EMBL" id="KY774314">
    <property type="protein sequence ID" value="ART30791.1"/>
    <property type="molecule type" value="Genomic_DNA"/>
</dbReference>
<organism evidence="1">
    <name type="scientific">Utricularia reniformis</name>
    <dbReference type="NCBI Taxonomy" id="192314"/>
    <lineage>
        <taxon>Eukaryota</taxon>
        <taxon>Viridiplantae</taxon>
        <taxon>Streptophyta</taxon>
        <taxon>Embryophyta</taxon>
        <taxon>Tracheophyta</taxon>
        <taxon>Spermatophyta</taxon>
        <taxon>Magnoliopsida</taxon>
        <taxon>eudicotyledons</taxon>
        <taxon>Gunneridae</taxon>
        <taxon>Pentapetalae</taxon>
        <taxon>asterids</taxon>
        <taxon>lamiids</taxon>
        <taxon>Lamiales</taxon>
        <taxon>Lentibulariaceae</taxon>
        <taxon>Utricularia</taxon>
    </lineage>
</organism>